<dbReference type="Proteomes" id="UP001499909">
    <property type="component" value="Unassembled WGS sequence"/>
</dbReference>
<comment type="caution">
    <text evidence="2">The sequence shown here is derived from an EMBL/GenBank/DDBJ whole genome shotgun (WGS) entry which is preliminary data.</text>
</comment>
<keyword evidence="1" id="KW-1133">Transmembrane helix</keyword>
<sequence length="421" mass="46586">MRVSLALWLNIGLLLLLARWLQQQRQTSPLRQWLLPLLALKVLAAAAAYRLVTADAAYVHYWAHALSYQYWEKPLDWLRMLPTDAYHYKRGTLVFHGFSNAFFVIKLMSVLRLASNGSLFLEGLYLSLFNFVGCWQLVRSLSRVFPTAPRGAPLMGWLLWPTVVYWTAGLTKESLLVGSGAWLLALVLPWLYGGEKPRPASVIGAVLLAVLHFKIRFFFALPLFAVLTGLAAIRLAQHLGGARSRIMQTLVFAGVLGGGIWLASEISPVFRFNKFSSQLIQIYYDIQASTGNRPRIEYAHLAPTPESIARNTPKAIGSALARPWLGESARPLYVVAGLENALLLLIMAVAVVAQAQGRGGRLPFALVLALLVYCLSLAALMGLSTPNLGTLNRYRSSLLPVLLLLALQNDYAARLLRRVGL</sequence>
<evidence type="ECO:0000256" key="1">
    <source>
        <dbReference type="SAM" id="Phobius"/>
    </source>
</evidence>
<keyword evidence="3" id="KW-1185">Reference proteome</keyword>
<gene>
    <name evidence="2" type="ORF">GCM10022406_32390</name>
</gene>
<name>A0ABP7NIN1_9BACT</name>
<evidence type="ECO:0008006" key="4">
    <source>
        <dbReference type="Google" id="ProtNLM"/>
    </source>
</evidence>
<organism evidence="2 3">
    <name type="scientific">Hymenobacter algoricola</name>
    <dbReference type="NCBI Taxonomy" id="486267"/>
    <lineage>
        <taxon>Bacteria</taxon>
        <taxon>Pseudomonadati</taxon>
        <taxon>Bacteroidota</taxon>
        <taxon>Cytophagia</taxon>
        <taxon>Cytophagales</taxon>
        <taxon>Hymenobacteraceae</taxon>
        <taxon>Hymenobacter</taxon>
    </lineage>
</organism>
<feature type="transmembrane region" description="Helical" evidence="1">
    <location>
        <begin position="119"/>
        <end position="138"/>
    </location>
</feature>
<proteinExistence type="predicted"/>
<dbReference type="RefSeq" id="WP_345116279.1">
    <property type="nucleotide sequence ID" value="NZ_BAABDH010000104.1"/>
</dbReference>
<reference evidence="3" key="1">
    <citation type="journal article" date="2019" name="Int. J. Syst. Evol. Microbiol.">
        <title>The Global Catalogue of Microorganisms (GCM) 10K type strain sequencing project: providing services to taxonomists for standard genome sequencing and annotation.</title>
        <authorList>
            <consortium name="The Broad Institute Genomics Platform"/>
            <consortium name="The Broad Institute Genome Sequencing Center for Infectious Disease"/>
            <person name="Wu L."/>
            <person name="Ma J."/>
        </authorList>
    </citation>
    <scope>NUCLEOTIDE SEQUENCE [LARGE SCALE GENOMIC DNA]</scope>
    <source>
        <strain evidence="3">JCM 17214</strain>
    </source>
</reference>
<feature type="transmembrane region" description="Helical" evidence="1">
    <location>
        <begin position="332"/>
        <end position="352"/>
    </location>
</feature>
<feature type="transmembrane region" description="Helical" evidence="1">
    <location>
        <begin position="213"/>
        <end position="233"/>
    </location>
</feature>
<feature type="transmembrane region" description="Helical" evidence="1">
    <location>
        <begin position="175"/>
        <end position="193"/>
    </location>
</feature>
<evidence type="ECO:0000313" key="3">
    <source>
        <dbReference type="Proteomes" id="UP001499909"/>
    </source>
</evidence>
<keyword evidence="1" id="KW-0812">Transmembrane</keyword>
<feature type="transmembrane region" description="Helical" evidence="1">
    <location>
        <begin position="88"/>
        <end position="107"/>
    </location>
</feature>
<feature type="transmembrane region" description="Helical" evidence="1">
    <location>
        <begin position="364"/>
        <end position="385"/>
    </location>
</feature>
<evidence type="ECO:0000313" key="2">
    <source>
        <dbReference type="EMBL" id="GAA3948088.1"/>
    </source>
</evidence>
<dbReference type="EMBL" id="BAABDH010000104">
    <property type="protein sequence ID" value="GAA3948088.1"/>
    <property type="molecule type" value="Genomic_DNA"/>
</dbReference>
<accession>A0ABP7NIN1</accession>
<feature type="transmembrane region" description="Helical" evidence="1">
    <location>
        <begin position="6"/>
        <end position="21"/>
    </location>
</feature>
<feature type="transmembrane region" description="Helical" evidence="1">
    <location>
        <begin position="33"/>
        <end position="52"/>
    </location>
</feature>
<keyword evidence="1" id="KW-0472">Membrane</keyword>
<feature type="transmembrane region" description="Helical" evidence="1">
    <location>
        <begin position="245"/>
        <end position="264"/>
    </location>
</feature>
<protein>
    <recommendedName>
        <fullName evidence="4">Glycosyltransferase RgtA/B/C/D-like domain-containing protein</fullName>
    </recommendedName>
</protein>
<feature type="transmembrane region" description="Helical" evidence="1">
    <location>
        <begin position="150"/>
        <end position="168"/>
    </location>
</feature>